<accession>A0A448S1F6</accession>
<feature type="region of interest" description="Disordered" evidence="1">
    <location>
        <begin position="1"/>
        <end position="64"/>
    </location>
</feature>
<dbReference type="Proteomes" id="UP000281904">
    <property type="component" value="Chromosome"/>
</dbReference>
<dbReference type="RefSeq" id="WP_126530467.1">
    <property type="nucleotide sequence ID" value="NZ_LR134493.1"/>
</dbReference>
<gene>
    <name evidence="2" type="ORF">NCTC10036_00584</name>
</gene>
<protein>
    <submittedName>
        <fullName evidence="2">Uncharacterized protein</fullName>
    </submittedName>
</protein>
<evidence type="ECO:0000313" key="2">
    <source>
        <dbReference type="EMBL" id="VEI61599.1"/>
    </source>
</evidence>
<proteinExistence type="predicted"/>
<reference evidence="2 3" key="1">
    <citation type="submission" date="2018-12" db="EMBL/GenBank/DDBJ databases">
        <authorList>
            <consortium name="Pathogen Informatics"/>
        </authorList>
    </citation>
    <scope>NUCLEOTIDE SEQUENCE [LARGE SCALE GENOMIC DNA]</scope>
    <source>
        <strain evidence="2 3">NCTC10036</strain>
    </source>
</reference>
<name>A0A448S1F6_SERRU</name>
<dbReference type="AlphaFoldDB" id="A0A448S1F6"/>
<dbReference type="EMBL" id="LR134493">
    <property type="protein sequence ID" value="VEI61599.1"/>
    <property type="molecule type" value="Genomic_DNA"/>
</dbReference>
<sequence>MARSKNTKIETPGQETPQDDDSDLIGGAAGEETPKEANTAQELNAATAGATVPEPESAPAAPDVTARNAALSALNAQGFAIISAFEGRGFVAPDGQQLTNSLDFIALVKQATTPTAPAVHNEDGARKVTGAPVLTEHGWHVPH</sequence>
<evidence type="ECO:0000256" key="1">
    <source>
        <dbReference type="SAM" id="MobiDB-lite"/>
    </source>
</evidence>
<evidence type="ECO:0000313" key="3">
    <source>
        <dbReference type="Proteomes" id="UP000281904"/>
    </source>
</evidence>
<organism evidence="2 3">
    <name type="scientific">Serratia rubidaea</name>
    <name type="common">Serratia marinorubra</name>
    <dbReference type="NCBI Taxonomy" id="61652"/>
    <lineage>
        <taxon>Bacteria</taxon>
        <taxon>Pseudomonadati</taxon>
        <taxon>Pseudomonadota</taxon>
        <taxon>Gammaproteobacteria</taxon>
        <taxon>Enterobacterales</taxon>
        <taxon>Yersiniaceae</taxon>
        <taxon>Serratia</taxon>
    </lineage>
</organism>